<accession>A0A317E3Z7</accession>
<evidence type="ECO:0000256" key="1">
    <source>
        <dbReference type="ARBA" id="ARBA00023027"/>
    </source>
</evidence>
<evidence type="ECO:0000313" key="2">
    <source>
        <dbReference type="EMBL" id="PWR21104.1"/>
    </source>
</evidence>
<evidence type="ECO:0000313" key="3">
    <source>
        <dbReference type="Proteomes" id="UP000245461"/>
    </source>
</evidence>
<dbReference type="OrthoDB" id="9808276at2"/>
<dbReference type="PANTHER" id="PTHR43574">
    <property type="entry name" value="EPIMERASE-RELATED"/>
    <property type="match status" value="1"/>
</dbReference>
<dbReference type="EMBL" id="QGLE01000008">
    <property type="protein sequence ID" value="PWR21104.1"/>
    <property type="molecule type" value="Genomic_DNA"/>
</dbReference>
<sequence length="286" mass="30383">MPRLFCFGLGYSALALAQRLGPRGFAIAGTVRTADKAERLRAQGIEVHLFDRGQPLADPEAALAGTTHLLSSVPPDEAGDAVVDHHGDLLARHSGLLWAGYLSTTGVYGDRGGDWIDEGAAIAPTGARGQRRAAAEAAWSALGLPLHIFRLAGIYGPGRNAIAQLRAGRAQAVVKPGQVFSRIHVEDIAAVLEASIARPRPGTAYNVCDDEPAPPWEVIEYAADLAGLPRPPRIAFEAAEMSAMARSFWAESKRVSNRRLHEELGVTLAYPSYREGLRALLTGGGA</sequence>
<organism evidence="2 3">
    <name type="scientific">Zavarzinia aquatilis</name>
    <dbReference type="NCBI Taxonomy" id="2211142"/>
    <lineage>
        <taxon>Bacteria</taxon>
        <taxon>Pseudomonadati</taxon>
        <taxon>Pseudomonadota</taxon>
        <taxon>Alphaproteobacteria</taxon>
        <taxon>Rhodospirillales</taxon>
        <taxon>Zavarziniaceae</taxon>
        <taxon>Zavarzinia</taxon>
    </lineage>
</organism>
<keyword evidence="1" id="KW-0520">NAD</keyword>
<comment type="caution">
    <text evidence="2">The sequence shown here is derived from an EMBL/GenBank/DDBJ whole genome shotgun (WGS) entry which is preliminary data.</text>
</comment>
<dbReference type="RefSeq" id="WP_109906782.1">
    <property type="nucleotide sequence ID" value="NZ_QGLE01000008.1"/>
</dbReference>
<dbReference type="SUPFAM" id="SSF51735">
    <property type="entry name" value="NAD(P)-binding Rossmann-fold domains"/>
    <property type="match status" value="1"/>
</dbReference>
<dbReference type="CDD" id="cd05266">
    <property type="entry name" value="SDR_a4"/>
    <property type="match status" value="1"/>
</dbReference>
<protein>
    <submittedName>
        <fullName evidence="2">NAD(P)-dependent oxidoreductase</fullName>
    </submittedName>
</protein>
<dbReference type="InterPro" id="IPR036291">
    <property type="entry name" value="NAD(P)-bd_dom_sf"/>
</dbReference>
<keyword evidence="3" id="KW-1185">Reference proteome</keyword>
<gene>
    <name evidence="2" type="ORF">DKG74_13940</name>
</gene>
<name>A0A317E3Z7_9PROT</name>
<reference evidence="2 3" key="1">
    <citation type="submission" date="2018-05" db="EMBL/GenBank/DDBJ databases">
        <title>Zavarzinia sp. HR-AS.</title>
        <authorList>
            <person name="Lee Y."/>
            <person name="Jeon C.O."/>
        </authorList>
    </citation>
    <scope>NUCLEOTIDE SEQUENCE [LARGE SCALE GENOMIC DNA]</scope>
    <source>
        <strain evidence="2 3">HR-AS</strain>
    </source>
</reference>
<proteinExistence type="predicted"/>
<dbReference type="Gene3D" id="3.40.50.720">
    <property type="entry name" value="NAD(P)-binding Rossmann-like Domain"/>
    <property type="match status" value="1"/>
</dbReference>
<dbReference type="AlphaFoldDB" id="A0A317E3Z7"/>
<dbReference type="Proteomes" id="UP000245461">
    <property type="component" value="Unassembled WGS sequence"/>
</dbReference>